<dbReference type="AlphaFoldDB" id="A0A8X6I9E1"/>
<keyword evidence="3" id="KW-1185">Reference proteome</keyword>
<organism evidence="2 3">
    <name type="scientific">Trichonephila inaurata madagascariensis</name>
    <dbReference type="NCBI Taxonomy" id="2747483"/>
    <lineage>
        <taxon>Eukaryota</taxon>
        <taxon>Metazoa</taxon>
        <taxon>Ecdysozoa</taxon>
        <taxon>Arthropoda</taxon>
        <taxon>Chelicerata</taxon>
        <taxon>Arachnida</taxon>
        <taxon>Araneae</taxon>
        <taxon>Araneomorphae</taxon>
        <taxon>Entelegynae</taxon>
        <taxon>Araneoidea</taxon>
        <taxon>Nephilidae</taxon>
        <taxon>Trichonephila</taxon>
        <taxon>Trichonephila inaurata</taxon>
    </lineage>
</organism>
<protein>
    <submittedName>
        <fullName evidence="2">Uncharacterized protein</fullName>
    </submittedName>
</protein>
<dbReference type="EMBL" id="BMAV01024848">
    <property type="protein sequence ID" value="GFS36608.1"/>
    <property type="molecule type" value="Genomic_DNA"/>
</dbReference>
<feature type="region of interest" description="Disordered" evidence="1">
    <location>
        <begin position="1"/>
        <end position="31"/>
    </location>
</feature>
<dbReference type="OrthoDB" id="6434464at2759"/>
<accession>A0A8X6I9E1</accession>
<evidence type="ECO:0000313" key="2">
    <source>
        <dbReference type="EMBL" id="GFS36608.1"/>
    </source>
</evidence>
<proteinExistence type="predicted"/>
<gene>
    <name evidence="2" type="ORF">TNIN_215361</name>
</gene>
<dbReference type="Proteomes" id="UP000886998">
    <property type="component" value="Unassembled WGS sequence"/>
</dbReference>
<reference evidence="2" key="1">
    <citation type="submission" date="2020-08" db="EMBL/GenBank/DDBJ databases">
        <title>Multicomponent nature underlies the extraordinary mechanical properties of spider dragline silk.</title>
        <authorList>
            <person name="Kono N."/>
            <person name="Nakamura H."/>
            <person name="Mori M."/>
            <person name="Yoshida Y."/>
            <person name="Ohtoshi R."/>
            <person name="Malay A.D."/>
            <person name="Moran D.A.P."/>
            <person name="Tomita M."/>
            <person name="Numata K."/>
            <person name="Arakawa K."/>
        </authorList>
    </citation>
    <scope>NUCLEOTIDE SEQUENCE</scope>
</reference>
<evidence type="ECO:0000313" key="3">
    <source>
        <dbReference type="Proteomes" id="UP000886998"/>
    </source>
</evidence>
<name>A0A8X6I9E1_9ARAC</name>
<evidence type="ECO:0000256" key="1">
    <source>
        <dbReference type="SAM" id="MobiDB-lite"/>
    </source>
</evidence>
<sequence length="118" mass="12772">MGTRSPSQVEEGPLKMSPGKAPSPYRVLSSTSGSAKAIGNAPQLTLKARTFSVAHTRFADWRFIHKARLNLLPLNGAKQWINAASRKCRRCGYENETLPSHHCGCHSPGGNGVYNANP</sequence>
<comment type="caution">
    <text evidence="2">The sequence shown here is derived from an EMBL/GenBank/DDBJ whole genome shotgun (WGS) entry which is preliminary data.</text>
</comment>